<proteinExistence type="predicted"/>
<dbReference type="Proteomes" id="UP000199207">
    <property type="component" value="Unassembled WGS sequence"/>
</dbReference>
<accession>A0A1I1TPR4</accession>
<sequence length="251" mass="27269">MELQLTDRVPVDTSAPPLPHPPRLSLNGGFLMTGGYAKPSEREQAYAVTRGSQDWLWTGDDEIRFQHPSGDLHSLFLHVPPLTDTAAGVCASWPETRIITGGLRLSPARNFELPATQGCWSSPDGGALAAHYGSGGPARGERVRLRIAPCLDLVFVGGLLSGWLLERPERFLVTDWEPHDESPPDPVLAGLLRAFLPYLAEPLIDRITDDADPGLLAELRALETRTQALGSSAGRAPVLAAAIRKLIEDWY</sequence>
<dbReference type="EMBL" id="FOLM01000020">
    <property type="protein sequence ID" value="SFD59198.1"/>
    <property type="molecule type" value="Genomic_DNA"/>
</dbReference>
<gene>
    <name evidence="2" type="ORF">SAMN05421773_12024</name>
</gene>
<keyword evidence="3" id="KW-1185">Reference proteome</keyword>
<feature type="region of interest" description="Disordered" evidence="1">
    <location>
        <begin position="1"/>
        <end position="22"/>
    </location>
</feature>
<name>A0A1I1TPR4_9ACTN</name>
<reference evidence="2 3" key="1">
    <citation type="submission" date="2016-10" db="EMBL/GenBank/DDBJ databases">
        <authorList>
            <person name="de Groot N.N."/>
        </authorList>
    </citation>
    <scope>NUCLEOTIDE SEQUENCE [LARGE SCALE GENOMIC DNA]</scope>
    <source>
        <strain evidence="2 3">CGMCC 4.5739</strain>
    </source>
</reference>
<evidence type="ECO:0000313" key="2">
    <source>
        <dbReference type="EMBL" id="SFD59198.1"/>
    </source>
</evidence>
<protein>
    <submittedName>
        <fullName evidence="2">Uncharacterized protein</fullName>
    </submittedName>
</protein>
<evidence type="ECO:0000256" key="1">
    <source>
        <dbReference type="SAM" id="MobiDB-lite"/>
    </source>
</evidence>
<evidence type="ECO:0000313" key="3">
    <source>
        <dbReference type="Proteomes" id="UP000199207"/>
    </source>
</evidence>
<dbReference type="AlphaFoldDB" id="A0A1I1TPR4"/>
<organism evidence="2 3">
    <name type="scientific">Streptomyces aidingensis</name>
    <dbReference type="NCBI Taxonomy" id="910347"/>
    <lineage>
        <taxon>Bacteria</taxon>
        <taxon>Bacillati</taxon>
        <taxon>Actinomycetota</taxon>
        <taxon>Actinomycetes</taxon>
        <taxon>Kitasatosporales</taxon>
        <taxon>Streptomycetaceae</taxon>
        <taxon>Streptomyces</taxon>
    </lineage>
</organism>
<dbReference type="STRING" id="910347.SAMN05421773_12024"/>